<dbReference type="InterPro" id="IPR025857">
    <property type="entry name" value="MacB_PCD"/>
</dbReference>
<feature type="domain" description="ABC3 transporter permease C-terminal" evidence="7">
    <location>
        <begin position="305"/>
        <end position="422"/>
    </location>
</feature>
<dbReference type="Proteomes" id="UP001216139">
    <property type="component" value="Chromosome"/>
</dbReference>
<protein>
    <submittedName>
        <fullName evidence="9">ABC transporter permease</fullName>
    </submittedName>
</protein>
<comment type="subcellular location">
    <subcellularLocation>
        <location evidence="1">Cell membrane</location>
        <topology evidence="1">Multi-pass membrane protein</topology>
    </subcellularLocation>
</comment>
<feature type="transmembrane region" description="Helical" evidence="6">
    <location>
        <begin position="693"/>
        <end position="716"/>
    </location>
</feature>
<evidence type="ECO:0000313" key="10">
    <source>
        <dbReference type="Proteomes" id="UP001216139"/>
    </source>
</evidence>
<dbReference type="InterPro" id="IPR003838">
    <property type="entry name" value="ABC3_permease_C"/>
</dbReference>
<keyword evidence="10" id="KW-1185">Reference proteome</keyword>
<keyword evidence="3 6" id="KW-0812">Transmembrane</keyword>
<feature type="transmembrane region" description="Helical" evidence="6">
    <location>
        <begin position="776"/>
        <end position="802"/>
    </location>
</feature>
<dbReference type="RefSeq" id="WP_273628730.1">
    <property type="nucleotide sequence ID" value="NZ_CP117167.1"/>
</dbReference>
<feature type="domain" description="MacB-like periplasmic core" evidence="8">
    <location>
        <begin position="450"/>
        <end position="619"/>
    </location>
</feature>
<name>A0ABY7T2J1_9SPHI</name>
<sequence>MFKNYLKVALRSLLKRKAFSVINILGLATGMAVCLLIVLFIQDELSYDKFQEKGDRIYRIALDRIYPGRSTSYAIIPASIGDAARHDFPEIEQCTRMFDPIGNGTFPLKYGDKVFEERKVLIADSNFFNVFSYKALAGNPLTALTKVNNVVISESTAKRIFGSADQAIGKQFLVDQNNANPNFVISAVVQDWPANSHFKFSMLISASSFPFTSQPNYTGFSAYTYLLLKPGASPQAVDAKLPSIVKKYVAGEIGRSFGETYEQFTAAGNGYHYYLQPLTKIHLISDLESELSVNGSMTTIYLFSVIAIFILALACINFINLSTSLSVERAKEVGIRKTFGSDKQSIVYQFLTESVIISLMSLVIAFGLILLLLPLFNQIADKDLSVLYFITPLHLLLLVVFAIVLGGIAGIYPAFILSSFNPITVLKGRFKSNKYGLFLRNGLVIFQFSISIVLIIATIIVNQQINFMQGDKLGFKKDHIIVVNNAFLLNKQTKAFKNELLKIPGVESVSGTSTMPGDAGFFGVSYQPEGSKQSITGRGIVVDDDFSKLLGLEVKQGRFFSESYPTDSLGLVLNEKAVSEMGLKNPIGARLTSPGVTLKDGSNVIFTVIGVVKDFHYQSLHQKITPLIFNSGQRNNTVFGEIGVKVKSDHFQSTLNSIQHTWDSFVKDHPYHYNFLDQTVAEQYHAEQTAQKVFSVFTVLAIFIACIGLMGLAAYATQQRIREIGIRKVLGASISGIVSMLSVDFLKLILFASLVAFPIAWFAMHSWLQNFAYRVAINWLVFILAAGISVLIAMLTISFQAIKAALTNPIKSLRSE</sequence>
<dbReference type="Pfam" id="PF02687">
    <property type="entry name" value="FtsX"/>
    <property type="match status" value="2"/>
</dbReference>
<feature type="transmembrane region" description="Helical" evidence="6">
    <location>
        <begin position="346"/>
        <end position="373"/>
    </location>
</feature>
<dbReference type="PANTHER" id="PTHR30572">
    <property type="entry name" value="MEMBRANE COMPONENT OF TRANSPORTER-RELATED"/>
    <property type="match status" value="1"/>
</dbReference>
<feature type="transmembrane region" description="Helical" evidence="6">
    <location>
        <begin position="393"/>
        <end position="417"/>
    </location>
</feature>
<reference evidence="9 10" key="1">
    <citation type="submission" date="2023-02" db="EMBL/GenBank/DDBJ databases">
        <title>Genome sequence of Mucilaginibacter jinjuensis strain KACC 16571.</title>
        <authorList>
            <person name="Kim S."/>
            <person name="Heo J."/>
            <person name="Kwon S.-W."/>
        </authorList>
    </citation>
    <scope>NUCLEOTIDE SEQUENCE [LARGE SCALE GENOMIC DNA]</scope>
    <source>
        <strain evidence="9 10">KACC 16571</strain>
    </source>
</reference>
<evidence type="ECO:0000256" key="3">
    <source>
        <dbReference type="ARBA" id="ARBA00022692"/>
    </source>
</evidence>
<feature type="transmembrane region" description="Helical" evidence="6">
    <location>
        <begin position="300"/>
        <end position="325"/>
    </location>
</feature>
<evidence type="ECO:0000256" key="1">
    <source>
        <dbReference type="ARBA" id="ARBA00004651"/>
    </source>
</evidence>
<gene>
    <name evidence="9" type="ORF">PQO05_17530</name>
</gene>
<feature type="domain" description="MacB-like periplasmic core" evidence="8">
    <location>
        <begin position="20"/>
        <end position="242"/>
    </location>
</feature>
<feature type="transmembrane region" description="Helical" evidence="6">
    <location>
        <begin position="21"/>
        <end position="41"/>
    </location>
</feature>
<dbReference type="InterPro" id="IPR050250">
    <property type="entry name" value="Macrolide_Exporter_MacB"/>
</dbReference>
<feature type="domain" description="ABC3 transporter permease C-terminal" evidence="7">
    <location>
        <begin position="696"/>
        <end position="808"/>
    </location>
</feature>
<organism evidence="9 10">
    <name type="scientific">Mucilaginibacter jinjuensis</name>
    <dbReference type="NCBI Taxonomy" id="1176721"/>
    <lineage>
        <taxon>Bacteria</taxon>
        <taxon>Pseudomonadati</taxon>
        <taxon>Bacteroidota</taxon>
        <taxon>Sphingobacteriia</taxon>
        <taxon>Sphingobacteriales</taxon>
        <taxon>Sphingobacteriaceae</taxon>
        <taxon>Mucilaginibacter</taxon>
    </lineage>
</organism>
<keyword evidence="2" id="KW-1003">Cell membrane</keyword>
<evidence type="ECO:0000256" key="6">
    <source>
        <dbReference type="SAM" id="Phobius"/>
    </source>
</evidence>
<keyword evidence="5 6" id="KW-0472">Membrane</keyword>
<evidence type="ECO:0000256" key="5">
    <source>
        <dbReference type="ARBA" id="ARBA00023136"/>
    </source>
</evidence>
<proteinExistence type="predicted"/>
<feature type="transmembrane region" description="Helical" evidence="6">
    <location>
        <begin position="438"/>
        <end position="461"/>
    </location>
</feature>
<feature type="transmembrane region" description="Helical" evidence="6">
    <location>
        <begin position="737"/>
        <end position="764"/>
    </location>
</feature>
<evidence type="ECO:0000256" key="2">
    <source>
        <dbReference type="ARBA" id="ARBA00022475"/>
    </source>
</evidence>
<evidence type="ECO:0000259" key="8">
    <source>
        <dbReference type="Pfam" id="PF12704"/>
    </source>
</evidence>
<dbReference type="PANTHER" id="PTHR30572:SF18">
    <property type="entry name" value="ABC-TYPE MACROLIDE FAMILY EXPORT SYSTEM PERMEASE COMPONENT 2"/>
    <property type="match status" value="1"/>
</dbReference>
<dbReference type="Pfam" id="PF12704">
    <property type="entry name" value="MacB_PCD"/>
    <property type="match status" value="2"/>
</dbReference>
<evidence type="ECO:0000313" key="9">
    <source>
        <dbReference type="EMBL" id="WCT10541.1"/>
    </source>
</evidence>
<accession>A0ABY7T2J1</accession>
<dbReference type="EMBL" id="CP117167">
    <property type="protein sequence ID" value="WCT10541.1"/>
    <property type="molecule type" value="Genomic_DNA"/>
</dbReference>
<evidence type="ECO:0000259" key="7">
    <source>
        <dbReference type="Pfam" id="PF02687"/>
    </source>
</evidence>
<evidence type="ECO:0000256" key="4">
    <source>
        <dbReference type="ARBA" id="ARBA00022989"/>
    </source>
</evidence>
<keyword evidence="4 6" id="KW-1133">Transmembrane helix</keyword>